<dbReference type="GeneID" id="19301892"/>
<keyword evidence="4" id="KW-1185">Reference proteome</keyword>
<dbReference type="OMA" id="WINARAR"/>
<evidence type="ECO:0000256" key="1">
    <source>
        <dbReference type="SAM" id="MobiDB-lite"/>
    </source>
</evidence>
<feature type="compositionally biased region" description="Basic residues" evidence="1">
    <location>
        <begin position="393"/>
        <end position="404"/>
    </location>
</feature>
<feature type="compositionally biased region" description="Basic and acidic residues" evidence="1">
    <location>
        <begin position="283"/>
        <end position="292"/>
    </location>
</feature>
<reference evidence="3 4" key="1">
    <citation type="journal article" date="2012" name="Science">
        <title>The Paleozoic origin of enzymatic lignin decomposition reconstructed from 31 fungal genomes.</title>
        <authorList>
            <person name="Floudas D."/>
            <person name="Binder M."/>
            <person name="Riley R."/>
            <person name="Barry K."/>
            <person name="Blanchette R.A."/>
            <person name="Henrissat B."/>
            <person name="Martinez A.T."/>
            <person name="Otillar R."/>
            <person name="Spatafora J.W."/>
            <person name="Yadav J.S."/>
            <person name="Aerts A."/>
            <person name="Benoit I."/>
            <person name="Boyd A."/>
            <person name="Carlson A."/>
            <person name="Copeland A."/>
            <person name="Coutinho P.M."/>
            <person name="de Vries R.P."/>
            <person name="Ferreira P."/>
            <person name="Findley K."/>
            <person name="Foster B."/>
            <person name="Gaskell J."/>
            <person name="Glotzer D."/>
            <person name="Gorecki P."/>
            <person name="Heitman J."/>
            <person name="Hesse C."/>
            <person name="Hori C."/>
            <person name="Igarashi K."/>
            <person name="Jurgens J.A."/>
            <person name="Kallen N."/>
            <person name="Kersten P."/>
            <person name="Kohler A."/>
            <person name="Kuees U."/>
            <person name="Kumar T.K.A."/>
            <person name="Kuo A."/>
            <person name="LaButti K."/>
            <person name="Larrondo L.F."/>
            <person name="Lindquist E."/>
            <person name="Ling A."/>
            <person name="Lombard V."/>
            <person name="Lucas S."/>
            <person name="Lundell T."/>
            <person name="Martin R."/>
            <person name="McLaughlin D.J."/>
            <person name="Morgenstern I."/>
            <person name="Morin E."/>
            <person name="Murat C."/>
            <person name="Nagy L.G."/>
            <person name="Nolan M."/>
            <person name="Ohm R.A."/>
            <person name="Patyshakuliyeva A."/>
            <person name="Rokas A."/>
            <person name="Ruiz-Duenas F.J."/>
            <person name="Sabat G."/>
            <person name="Salamov A."/>
            <person name="Samejima M."/>
            <person name="Schmutz J."/>
            <person name="Slot J.C."/>
            <person name="St John F."/>
            <person name="Stenlid J."/>
            <person name="Sun H."/>
            <person name="Sun S."/>
            <person name="Syed K."/>
            <person name="Tsang A."/>
            <person name="Wiebenga A."/>
            <person name="Young D."/>
            <person name="Pisabarro A."/>
            <person name="Eastwood D.C."/>
            <person name="Martin F."/>
            <person name="Cullen D."/>
            <person name="Grigoriev I.V."/>
            <person name="Hibbett D.S."/>
        </authorList>
    </citation>
    <scope>NUCLEOTIDE SEQUENCE [LARGE SCALE GENOMIC DNA]</scope>
    <source>
        <strain evidence="3 4">ATCC 11539</strain>
    </source>
</reference>
<name>S7RKT1_GLOTA</name>
<dbReference type="RefSeq" id="XP_007871541.1">
    <property type="nucleotide sequence ID" value="XM_007873350.1"/>
</dbReference>
<dbReference type="AlphaFoldDB" id="S7RKT1"/>
<dbReference type="OrthoDB" id="3252737at2759"/>
<dbReference type="EMBL" id="KB469302">
    <property type="protein sequence ID" value="EPQ54970.1"/>
    <property type="molecule type" value="Genomic_DNA"/>
</dbReference>
<dbReference type="HOGENOM" id="CLU_750174_0_0_1"/>
<dbReference type="eggNOG" id="ENOG502SWZ3">
    <property type="taxonomic scope" value="Eukaryota"/>
</dbReference>
<accession>S7RKT1</accession>
<dbReference type="KEGG" id="gtr:GLOTRDRAFT_134354"/>
<dbReference type="GeneID" id="19303008"/>
<evidence type="ECO:0000313" key="2">
    <source>
        <dbReference type="EMBL" id="EPQ50003.1"/>
    </source>
</evidence>
<dbReference type="EMBL" id="KB469414">
    <property type="protein sequence ID" value="EPQ50003.1"/>
    <property type="molecule type" value="Genomic_DNA"/>
</dbReference>
<dbReference type="KEGG" id="gtr:GLOTRDRAFT_129280"/>
<dbReference type="Proteomes" id="UP000030669">
    <property type="component" value="Unassembled WGS sequence"/>
</dbReference>
<sequence length="404" mass="44120">MSANSTLFSRAVSPASAVYVQGISATLGQPAGPGAMEVDDVHPQNSLAPLGEREAAARHAVLYCATTVEEVINAIPGVYRSVLRGPLLEVASLEEKYQANLAKRERWDTLKKDGKFPPHIAGLKVATYQASKEFAAAIMQQPVPPEGHVPKAGDEERYNALKLIDRRHHAFKVEEFDAQLRIVGDELKFQAEALSAQGLFDKLSPLVKRHWTEVIEKASQSPVFTSNEQGAIVQTWTLNPVAKKIYEDVLHDLTVYAHRIRILVQTRSSLKAEKEKKKKELHKRVDAMHVDGDGTKAVQDAVKSISPSASVQSMIDSRFSALQKKIDKRLANSQGSGSSSKKGKAPNKKSGLPVQDGKRVVPLPSRQARVDVVKNAAKRQKKSARMSTGGRPPKGKGKGKGKKN</sequence>
<evidence type="ECO:0000313" key="4">
    <source>
        <dbReference type="Proteomes" id="UP000030669"/>
    </source>
</evidence>
<gene>
    <name evidence="3" type="ORF">GLOTRDRAFT_129280</name>
    <name evidence="2" type="ORF">GLOTRDRAFT_134354</name>
</gene>
<evidence type="ECO:0000313" key="3">
    <source>
        <dbReference type="EMBL" id="EPQ54970.1"/>
    </source>
</evidence>
<feature type="region of interest" description="Disordered" evidence="1">
    <location>
        <begin position="273"/>
        <end position="292"/>
    </location>
</feature>
<protein>
    <submittedName>
        <fullName evidence="3">Uncharacterized protein</fullName>
    </submittedName>
</protein>
<organism evidence="3 4">
    <name type="scientific">Gloeophyllum trabeum (strain ATCC 11539 / FP-39264 / Madison 617)</name>
    <name type="common">Brown rot fungus</name>
    <dbReference type="NCBI Taxonomy" id="670483"/>
    <lineage>
        <taxon>Eukaryota</taxon>
        <taxon>Fungi</taxon>
        <taxon>Dikarya</taxon>
        <taxon>Basidiomycota</taxon>
        <taxon>Agaricomycotina</taxon>
        <taxon>Agaricomycetes</taxon>
        <taxon>Gloeophyllales</taxon>
        <taxon>Gloeophyllaceae</taxon>
        <taxon>Gloeophyllum</taxon>
    </lineage>
</organism>
<feature type="region of interest" description="Disordered" evidence="1">
    <location>
        <begin position="329"/>
        <end position="404"/>
    </location>
</feature>
<proteinExistence type="predicted"/>
<dbReference type="RefSeq" id="XP_007866161.1">
    <property type="nucleotide sequence ID" value="XM_007867970.1"/>
</dbReference>